<keyword evidence="3" id="KW-1185">Reference proteome</keyword>
<sequence>MMPFQPSDIALFLVSFAACIYCAILSRRLKALQNTRNGLGATIRAMSESVAAVSSARNETQAQANEIAMRLTALLQESAEATKSLSDLKDAIEVKEAETSRRYQAAEADLRKAMRDAVTQSGSRIMEIKQLIERLEAVAGRAASNFNSSEFLFEDEEQGIQQKAYERYGQKR</sequence>
<dbReference type="STRING" id="1280946.HY29_06660"/>
<dbReference type="PATRIC" id="fig|1280946.3.peg.3427"/>
<comment type="caution">
    <text evidence="2">The sequence shown here is derived from an EMBL/GenBank/DDBJ whole genome shotgun (WGS) entry which is preliminary data.</text>
</comment>
<dbReference type="Proteomes" id="UP000027037">
    <property type="component" value="Unassembled WGS sequence"/>
</dbReference>
<proteinExistence type="predicted"/>
<evidence type="ECO:0000313" key="3">
    <source>
        <dbReference type="Proteomes" id="UP000027037"/>
    </source>
</evidence>
<protein>
    <submittedName>
        <fullName evidence="2">Uncharacterized protein</fullName>
    </submittedName>
</protein>
<organism evidence="2 3">
    <name type="scientific">Hyphomonas beringensis</name>
    <dbReference type="NCBI Taxonomy" id="1280946"/>
    <lineage>
        <taxon>Bacteria</taxon>
        <taxon>Pseudomonadati</taxon>
        <taxon>Pseudomonadota</taxon>
        <taxon>Alphaproteobacteria</taxon>
        <taxon>Hyphomonadales</taxon>
        <taxon>Hyphomonadaceae</taxon>
        <taxon>Hyphomonas</taxon>
    </lineage>
</organism>
<gene>
    <name evidence="2" type="ORF">HY29_06660</name>
</gene>
<dbReference type="AlphaFoldDB" id="A0A062TZW0"/>
<reference evidence="2 3" key="1">
    <citation type="journal article" date="2014" name="Antonie Van Leeuwenhoek">
        <title>Hyphomonas beringensis sp. nov. and Hyphomonas chukchiensis sp. nov., isolated from surface seawater of the Bering Sea and Chukchi Sea.</title>
        <authorList>
            <person name="Li C."/>
            <person name="Lai Q."/>
            <person name="Li G."/>
            <person name="Dong C."/>
            <person name="Wang J."/>
            <person name="Liao Y."/>
            <person name="Shao Z."/>
        </authorList>
    </citation>
    <scope>NUCLEOTIDE SEQUENCE [LARGE SCALE GENOMIC DNA]</scope>
    <source>
        <strain evidence="2 3">25B14_1</strain>
    </source>
</reference>
<dbReference type="eggNOG" id="ENOG5032SDT">
    <property type="taxonomic scope" value="Bacteria"/>
</dbReference>
<dbReference type="EMBL" id="AWFF01000098">
    <property type="protein sequence ID" value="KCZ51028.1"/>
    <property type="molecule type" value="Genomic_DNA"/>
</dbReference>
<evidence type="ECO:0000256" key="1">
    <source>
        <dbReference type="SAM" id="Coils"/>
    </source>
</evidence>
<accession>A0A062TZW0</accession>
<feature type="coiled-coil region" evidence="1">
    <location>
        <begin position="71"/>
        <end position="116"/>
    </location>
</feature>
<keyword evidence="1" id="KW-0175">Coiled coil</keyword>
<evidence type="ECO:0000313" key="2">
    <source>
        <dbReference type="EMBL" id="KCZ51028.1"/>
    </source>
</evidence>
<name>A0A062TZW0_9PROT</name>